<dbReference type="Proteomes" id="UP000253141">
    <property type="component" value="Unassembled WGS sequence"/>
</dbReference>
<reference evidence="2 3" key="1">
    <citation type="submission" date="2018-07" db="EMBL/GenBank/DDBJ databases">
        <title>Genome analysis of Runella aurantiaca.</title>
        <authorList>
            <person name="Yang X."/>
        </authorList>
    </citation>
    <scope>NUCLEOTIDE SEQUENCE [LARGE SCALE GENOMIC DNA]</scope>
    <source>
        <strain evidence="2 3">YX9</strain>
    </source>
</reference>
<feature type="domain" description="DUF306" evidence="1">
    <location>
        <begin position="44"/>
        <end position="147"/>
    </location>
</feature>
<evidence type="ECO:0000313" key="2">
    <source>
        <dbReference type="EMBL" id="RDB06005.1"/>
    </source>
</evidence>
<sequence>MKTFFLISCLAFLITISGCKKSSAVIEVPKDVQMARMKADFSWLNGTDWVLKDYAANPLPAKLKNTLTLKFKKQSDTSYQISGRSFVNWYGGAFNLDEEKGLVVNKEHLVTTEMAGPPESMKAEETYYQHLQKASYFKIEGNELWLYIGSNTNAAEEVMYFTKK</sequence>
<proteinExistence type="predicted"/>
<dbReference type="RefSeq" id="WP_147277056.1">
    <property type="nucleotide sequence ID" value="NZ_QPIW01000007.1"/>
</dbReference>
<protein>
    <submittedName>
        <fullName evidence="2">META domain-containing protein</fullName>
    </submittedName>
</protein>
<evidence type="ECO:0000259" key="1">
    <source>
        <dbReference type="Pfam" id="PF03724"/>
    </source>
</evidence>
<dbReference type="PROSITE" id="PS51257">
    <property type="entry name" value="PROKAR_LIPOPROTEIN"/>
    <property type="match status" value="1"/>
</dbReference>
<accession>A0A369ICL0</accession>
<dbReference type="Gene3D" id="2.40.128.270">
    <property type="match status" value="1"/>
</dbReference>
<dbReference type="EMBL" id="QPIW01000007">
    <property type="protein sequence ID" value="RDB06005.1"/>
    <property type="molecule type" value="Genomic_DNA"/>
</dbReference>
<dbReference type="OrthoDB" id="956100at2"/>
<evidence type="ECO:0000313" key="3">
    <source>
        <dbReference type="Proteomes" id="UP000253141"/>
    </source>
</evidence>
<gene>
    <name evidence="2" type="ORF">DVG78_11415</name>
</gene>
<organism evidence="2 3">
    <name type="scientific">Runella aurantiaca</name>
    <dbReference type="NCBI Taxonomy" id="2282308"/>
    <lineage>
        <taxon>Bacteria</taxon>
        <taxon>Pseudomonadati</taxon>
        <taxon>Bacteroidota</taxon>
        <taxon>Cytophagia</taxon>
        <taxon>Cytophagales</taxon>
        <taxon>Spirosomataceae</taxon>
        <taxon>Runella</taxon>
    </lineage>
</organism>
<keyword evidence="3" id="KW-1185">Reference proteome</keyword>
<name>A0A369ICL0_9BACT</name>
<dbReference type="InterPro" id="IPR038670">
    <property type="entry name" value="HslJ-like_sf"/>
</dbReference>
<comment type="caution">
    <text evidence="2">The sequence shown here is derived from an EMBL/GenBank/DDBJ whole genome shotgun (WGS) entry which is preliminary data.</text>
</comment>
<dbReference type="Pfam" id="PF03724">
    <property type="entry name" value="META"/>
    <property type="match status" value="1"/>
</dbReference>
<dbReference type="InterPro" id="IPR005184">
    <property type="entry name" value="DUF306_Meta_HslJ"/>
</dbReference>
<dbReference type="AlphaFoldDB" id="A0A369ICL0"/>